<dbReference type="RefSeq" id="WP_311365354.1">
    <property type="nucleotide sequence ID" value="NZ_JAVRIC010000015.1"/>
</dbReference>
<dbReference type="Proteomes" id="UP001254608">
    <property type="component" value="Unassembled WGS sequence"/>
</dbReference>
<reference evidence="2 3" key="1">
    <citation type="submission" date="2023-09" db="EMBL/GenBank/DDBJ databases">
        <authorList>
            <person name="Rey-Velasco X."/>
        </authorList>
    </citation>
    <scope>NUCLEOTIDE SEQUENCE [LARGE SCALE GENOMIC DNA]</scope>
    <source>
        <strain evidence="2 3">W345</strain>
    </source>
</reference>
<proteinExistence type="predicted"/>
<name>A0ABU2WL79_9GAMM</name>
<dbReference type="EMBL" id="JAVRIC010000015">
    <property type="protein sequence ID" value="MDT0497964.1"/>
    <property type="molecule type" value="Genomic_DNA"/>
</dbReference>
<organism evidence="2 3">
    <name type="scientific">Banduia mediterranea</name>
    <dbReference type="NCBI Taxonomy" id="3075609"/>
    <lineage>
        <taxon>Bacteria</taxon>
        <taxon>Pseudomonadati</taxon>
        <taxon>Pseudomonadota</taxon>
        <taxon>Gammaproteobacteria</taxon>
        <taxon>Nevskiales</taxon>
        <taxon>Algiphilaceae</taxon>
        <taxon>Banduia</taxon>
    </lineage>
</organism>
<protein>
    <submittedName>
        <fullName evidence="2">Uncharacterized protein</fullName>
    </submittedName>
</protein>
<keyword evidence="3" id="KW-1185">Reference proteome</keyword>
<keyword evidence="1" id="KW-0732">Signal</keyword>
<evidence type="ECO:0000313" key="2">
    <source>
        <dbReference type="EMBL" id="MDT0497964.1"/>
    </source>
</evidence>
<comment type="caution">
    <text evidence="2">The sequence shown here is derived from an EMBL/GenBank/DDBJ whole genome shotgun (WGS) entry which is preliminary data.</text>
</comment>
<sequence length="89" mass="9234">MSIKRTSLMTAATVLALSSFAAHAADASLSGRAATGIGQYIAAQGNAALAELRQRFVAELSDRIQLFVPEPPAELEPAVPAEPGTDQIN</sequence>
<gene>
    <name evidence="2" type="ORF">RM530_11405</name>
</gene>
<accession>A0ABU2WL79</accession>
<evidence type="ECO:0000256" key="1">
    <source>
        <dbReference type="SAM" id="SignalP"/>
    </source>
</evidence>
<feature type="chain" id="PRO_5047533556" evidence="1">
    <location>
        <begin position="25"/>
        <end position="89"/>
    </location>
</feature>
<evidence type="ECO:0000313" key="3">
    <source>
        <dbReference type="Proteomes" id="UP001254608"/>
    </source>
</evidence>
<feature type="signal peptide" evidence="1">
    <location>
        <begin position="1"/>
        <end position="24"/>
    </location>
</feature>